<dbReference type="PROSITE" id="PS51278">
    <property type="entry name" value="GATASE_TYPE_2"/>
    <property type="match status" value="1"/>
</dbReference>
<evidence type="ECO:0000259" key="3">
    <source>
        <dbReference type="PROSITE" id="PS51278"/>
    </source>
</evidence>
<protein>
    <recommendedName>
        <fullName evidence="2">Gamma-glutamyl-hercynylcysteine sulfoxide hydrolase</fullName>
        <ecNumber evidence="2">3.5.1.118</ecNumber>
    </recommendedName>
    <alternativeName>
        <fullName evidence="2">Gamma-glutamyl hercynylcysteine S-oxide hydrolase</fullName>
    </alternativeName>
</protein>
<feature type="domain" description="Glutamine amidotransferase type-2" evidence="3">
    <location>
        <begin position="1"/>
        <end position="238"/>
    </location>
</feature>
<comment type="caution">
    <text evidence="4">The sequence shown here is derived from an EMBL/GenBank/DDBJ whole genome shotgun (WGS) entry which is preliminary data.</text>
</comment>
<dbReference type="InterPro" id="IPR017932">
    <property type="entry name" value="GATase_2_dom"/>
</dbReference>
<dbReference type="Proteomes" id="UP001519363">
    <property type="component" value="Unassembled WGS sequence"/>
</dbReference>
<keyword evidence="1 2" id="KW-0315">Glutamine amidotransferase</keyword>
<dbReference type="InterPro" id="IPR017808">
    <property type="entry name" value="EgtC"/>
</dbReference>
<dbReference type="GO" id="GO:0016787">
    <property type="term" value="F:hydrolase activity"/>
    <property type="evidence" value="ECO:0007669"/>
    <property type="project" value="UniProtKB-KW"/>
</dbReference>
<dbReference type="InterPro" id="IPR052373">
    <property type="entry name" value="Gamma-glu_amide_hydrolase"/>
</dbReference>
<dbReference type="PANTHER" id="PTHR43187:SF2">
    <property type="entry name" value="GAMMA-GLUTAMYL-HERCYNYLCYSTEINE SULFOXIDE HYDROLASE"/>
    <property type="match status" value="1"/>
</dbReference>
<accession>A0ABS5A9J2</accession>
<dbReference type="InterPro" id="IPR026869">
    <property type="entry name" value="EgtC-like"/>
</dbReference>
<reference evidence="4 5" key="1">
    <citation type="submission" date="2021-03" db="EMBL/GenBank/DDBJ databases">
        <title>Sequencing the genomes of 1000 actinobacteria strains.</title>
        <authorList>
            <person name="Klenk H.-P."/>
        </authorList>
    </citation>
    <scope>NUCLEOTIDE SEQUENCE [LARGE SCALE GENOMIC DNA]</scope>
    <source>
        <strain evidence="4 5">DSM 44580</strain>
    </source>
</reference>
<sequence length="238" mass="25132">MPLADLVLTPPHSLLRQSWAPLDMRGGGTVNADGYGVGWFPGPGLAPVRHRSARPLWTDTSFASWAPSVSSSAVLAAVRSATVGMPVTEQASAPFSDGDWLFSHNGRVTGWPGSLAGLAAGLPVTDLMVLDAPTDSAVLWALLRQRLHAGVPAATAVSDLVREVARAAPDSRLNLLLTDGTNLVATAWWHSLSVRHTGYSVTIASEPFDESDWRPVPDRHLVLASASTVDIIPLGDLP</sequence>
<dbReference type="EC" id="3.5.1.118" evidence="2"/>
<dbReference type="Gene3D" id="3.60.20.10">
    <property type="entry name" value="Glutamine Phosphoribosylpyrophosphate, subunit 1, domain 1"/>
    <property type="match status" value="1"/>
</dbReference>
<keyword evidence="5" id="KW-1185">Reference proteome</keyword>
<dbReference type="SUPFAM" id="SSF56235">
    <property type="entry name" value="N-terminal nucleophile aminohydrolases (Ntn hydrolases)"/>
    <property type="match status" value="1"/>
</dbReference>
<dbReference type="InterPro" id="IPR029055">
    <property type="entry name" value="Ntn_hydrolases_N"/>
</dbReference>
<evidence type="ECO:0000313" key="5">
    <source>
        <dbReference type="Proteomes" id="UP001519363"/>
    </source>
</evidence>
<dbReference type="HAMAP" id="MF_02036">
    <property type="entry name" value="EgtC"/>
    <property type="match status" value="1"/>
</dbReference>
<evidence type="ECO:0000256" key="2">
    <source>
        <dbReference type="HAMAP-Rule" id="MF_02036"/>
    </source>
</evidence>
<gene>
    <name evidence="2" type="primary">egtC</name>
    <name evidence="4" type="ORF">JOF53_001834</name>
</gene>
<keyword evidence="2 4" id="KW-0378">Hydrolase</keyword>
<name>A0ABS5A9J2_9PSEU</name>
<dbReference type="Pfam" id="PF13230">
    <property type="entry name" value="GATase_4"/>
    <property type="match status" value="1"/>
</dbReference>
<proteinExistence type="inferred from homology"/>
<comment type="catalytic activity">
    <reaction evidence="2">
        <text>gamma-L-glutamyl-hercynylcysteine S-oxide + H2O = S-(hercyn-2-yl)-L-cysteine S-oxide + L-glutamate</text>
        <dbReference type="Rhea" id="RHEA:42684"/>
        <dbReference type="ChEBI" id="CHEBI:15377"/>
        <dbReference type="ChEBI" id="CHEBI:29985"/>
        <dbReference type="ChEBI" id="CHEBI:82703"/>
        <dbReference type="ChEBI" id="CHEBI:82706"/>
        <dbReference type="EC" id="3.5.1.118"/>
    </reaction>
</comment>
<comment type="pathway">
    <text evidence="2">Amino-acid biosynthesis; ergothioneine biosynthesis.</text>
</comment>
<evidence type="ECO:0000256" key="1">
    <source>
        <dbReference type="ARBA" id="ARBA00022962"/>
    </source>
</evidence>
<evidence type="ECO:0000313" key="4">
    <source>
        <dbReference type="EMBL" id="MBP2472962.1"/>
    </source>
</evidence>
<comment type="function">
    <text evidence="2">Catalyzes the hydrolysis of the gamma-glutamyl amide bond of hercynyl-gamma-L-glutamyl-L-cysteine sulfoxide to produce hercynylcysteine sulfoxide, a step in the biosynthesis pathway of ergothioneine.</text>
</comment>
<dbReference type="InterPro" id="IPR032889">
    <property type="entry name" value="EgtC_Actinobacteria"/>
</dbReference>
<organism evidence="4 5">
    <name type="scientific">Crossiella equi</name>
    <dbReference type="NCBI Taxonomy" id="130796"/>
    <lineage>
        <taxon>Bacteria</taxon>
        <taxon>Bacillati</taxon>
        <taxon>Actinomycetota</taxon>
        <taxon>Actinomycetes</taxon>
        <taxon>Pseudonocardiales</taxon>
        <taxon>Pseudonocardiaceae</taxon>
        <taxon>Crossiella</taxon>
    </lineage>
</organism>
<dbReference type="EMBL" id="JAGIOO010000001">
    <property type="protein sequence ID" value="MBP2472962.1"/>
    <property type="molecule type" value="Genomic_DNA"/>
</dbReference>
<dbReference type="PANTHER" id="PTHR43187">
    <property type="entry name" value="GLUTAMINE AMIDOTRANSFERASE DUG3-RELATED"/>
    <property type="match status" value="1"/>
</dbReference>
<dbReference type="CDD" id="cd01908">
    <property type="entry name" value="YafJ"/>
    <property type="match status" value="1"/>
</dbReference>
<dbReference type="NCBIfam" id="TIGR03442">
    <property type="entry name" value="ergothioneine biosynthesis protein EgtC"/>
    <property type="match status" value="1"/>
</dbReference>